<dbReference type="CDD" id="cd06848">
    <property type="entry name" value="GCS_H"/>
    <property type="match status" value="1"/>
</dbReference>
<dbReference type="InterPro" id="IPR033753">
    <property type="entry name" value="GCV_H/Fam206"/>
</dbReference>
<evidence type="ECO:0000256" key="2">
    <source>
        <dbReference type="ARBA" id="ARBA00022823"/>
    </source>
</evidence>
<dbReference type="Pfam" id="PF01597">
    <property type="entry name" value="GCV_H"/>
    <property type="match status" value="1"/>
</dbReference>
<evidence type="ECO:0000313" key="4">
    <source>
        <dbReference type="EMBL" id="KUG02401.1"/>
    </source>
</evidence>
<dbReference type="HAMAP" id="MF_00272">
    <property type="entry name" value="GcvH"/>
    <property type="match status" value="1"/>
</dbReference>
<dbReference type="SUPFAM" id="SSF51230">
    <property type="entry name" value="Single hybrid motif"/>
    <property type="match status" value="1"/>
</dbReference>
<evidence type="ECO:0000259" key="3">
    <source>
        <dbReference type="PROSITE" id="PS50968"/>
    </source>
</evidence>
<gene>
    <name evidence="4" type="ORF">ASZ90_020223</name>
</gene>
<accession>A0A0W8E1U3</accession>
<dbReference type="InterPro" id="IPR000089">
    <property type="entry name" value="Biotin_lipoyl"/>
</dbReference>
<name>A0A0W8E1U3_9ZZZZ</name>
<dbReference type="InterPro" id="IPR002930">
    <property type="entry name" value="GCV_H"/>
</dbReference>
<dbReference type="InterPro" id="IPR003016">
    <property type="entry name" value="2-oxoA_DH_lipoyl-BS"/>
</dbReference>
<dbReference type="GO" id="GO:0005960">
    <property type="term" value="C:glycine cleavage complex"/>
    <property type="evidence" value="ECO:0007669"/>
    <property type="project" value="InterPro"/>
</dbReference>
<dbReference type="Gene3D" id="2.40.50.100">
    <property type="match status" value="1"/>
</dbReference>
<reference evidence="4" key="1">
    <citation type="journal article" date="2015" name="Proc. Natl. Acad. Sci. U.S.A.">
        <title>Networks of energetic and metabolic interactions define dynamics in microbial communities.</title>
        <authorList>
            <person name="Embree M."/>
            <person name="Liu J.K."/>
            <person name="Al-Bassam M.M."/>
            <person name="Zengler K."/>
        </authorList>
    </citation>
    <scope>NUCLEOTIDE SEQUENCE</scope>
</reference>
<dbReference type="PANTHER" id="PTHR11715:SF3">
    <property type="entry name" value="GLYCINE CLEAVAGE SYSTEM H PROTEIN-RELATED"/>
    <property type="match status" value="1"/>
</dbReference>
<keyword evidence="2" id="KW-0450">Lipoyl</keyword>
<dbReference type="NCBIfam" id="NF002270">
    <property type="entry name" value="PRK01202.1"/>
    <property type="match status" value="1"/>
</dbReference>
<dbReference type="NCBIfam" id="TIGR00527">
    <property type="entry name" value="gcvH"/>
    <property type="match status" value="1"/>
</dbReference>
<comment type="caution">
    <text evidence="4">The sequence shown here is derived from an EMBL/GenBank/DDBJ whole genome shotgun (WGS) entry which is preliminary data.</text>
</comment>
<dbReference type="PROSITE" id="PS00189">
    <property type="entry name" value="LIPOYL"/>
    <property type="match status" value="1"/>
</dbReference>
<dbReference type="InterPro" id="IPR011053">
    <property type="entry name" value="Single_hybrid_motif"/>
</dbReference>
<dbReference type="AlphaFoldDB" id="A0A0W8E1U3"/>
<organism evidence="4">
    <name type="scientific">hydrocarbon metagenome</name>
    <dbReference type="NCBI Taxonomy" id="938273"/>
    <lineage>
        <taxon>unclassified sequences</taxon>
        <taxon>metagenomes</taxon>
        <taxon>ecological metagenomes</taxon>
    </lineage>
</organism>
<protein>
    <submittedName>
        <fullName evidence="4">Glycine cleavage system h protein</fullName>
    </submittedName>
</protein>
<comment type="similarity">
    <text evidence="1">Belongs to the GcvH family.</text>
</comment>
<dbReference type="GO" id="GO:0019464">
    <property type="term" value="P:glycine decarboxylation via glycine cleavage system"/>
    <property type="evidence" value="ECO:0007669"/>
    <property type="project" value="InterPro"/>
</dbReference>
<dbReference type="GO" id="GO:0005737">
    <property type="term" value="C:cytoplasm"/>
    <property type="evidence" value="ECO:0007669"/>
    <property type="project" value="TreeGrafter"/>
</dbReference>
<dbReference type="PANTHER" id="PTHR11715">
    <property type="entry name" value="GLYCINE CLEAVAGE SYSTEM H PROTEIN"/>
    <property type="match status" value="1"/>
</dbReference>
<dbReference type="GO" id="GO:0009249">
    <property type="term" value="P:protein lipoylation"/>
    <property type="evidence" value="ECO:0007669"/>
    <property type="project" value="TreeGrafter"/>
</dbReference>
<evidence type="ECO:0000256" key="1">
    <source>
        <dbReference type="ARBA" id="ARBA00009249"/>
    </source>
</evidence>
<feature type="domain" description="Lipoyl-binding" evidence="3">
    <location>
        <begin position="22"/>
        <end position="103"/>
    </location>
</feature>
<dbReference type="EMBL" id="LNQE01001920">
    <property type="protein sequence ID" value="KUG02401.1"/>
    <property type="molecule type" value="Genomic_DNA"/>
</dbReference>
<sequence>MNIPKKLLYTNEHEWIKVDGDKGHIGITDYAQHHLGDIVFVELPEIGEEVGMGESMGVIESVKAVATLFSPAGGRVIEVNEELEEAPELLNEDPYGNWIAIIELSDSGDLEKLMSPEEYTAFCENLD</sequence>
<dbReference type="InterPro" id="IPR017453">
    <property type="entry name" value="GCV_H_sub"/>
</dbReference>
<dbReference type="PROSITE" id="PS50968">
    <property type="entry name" value="BIOTINYL_LIPOYL"/>
    <property type="match status" value="1"/>
</dbReference>
<proteinExistence type="inferred from homology"/>